<evidence type="ECO:0008006" key="3">
    <source>
        <dbReference type="Google" id="ProtNLM"/>
    </source>
</evidence>
<gene>
    <name evidence="1" type="ORF">A2Y83_03540</name>
</gene>
<dbReference type="Pfam" id="PF07224">
    <property type="entry name" value="Chlorophyllase"/>
    <property type="match status" value="1"/>
</dbReference>
<dbReference type="PANTHER" id="PTHR33428">
    <property type="entry name" value="CHLOROPHYLLASE-2, CHLOROPLASTIC"/>
    <property type="match status" value="1"/>
</dbReference>
<dbReference type="STRING" id="1797985.A2Y83_03540"/>
<dbReference type="Proteomes" id="UP000178323">
    <property type="component" value="Unassembled WGS sequence"/>
</dbReference>
<organism evidence="1 2">
    <name type="scientific">Candidatus Falkowbacteria bacterium RBG_13_39_14</name>
    <dbReference type="NCBI Taxonomy" id="1797985"/>
    <lineage>
        <taxon>Bacteria</taxon>
        <taxon>Candidatus Falkowiibacteriota</taxon>
    </lineage>
</organism>
<evidence type="ECO:0000313" key="2">
    <source>
        <dbReference type="Proteomes" id="UP000178323"/>
    </source>
</evidence>
<dbReference type="InterPro" id="IPR017395">
    <property type="entry name" value="Chlorophyllase-like"/>
</dbReference>
<dbReference type="InterPro" id="IPR029058">
    <property type="entry name" value="AB_hydrolase_fold"/>
</dbReference>
<accession>A0A1F5S6A1</accession>
<dbReference type="PANTHER" id="PTHR33428:SF14">
    <property type="entry name" value="CARBOXYLESTERASE TYPE B DOMAIN-CONTAINING PROTEIN"/>
    <property type="match status" value="1"/>
</dbReference>
<dbReference type="EMBL" id="MFFS01000039">
    <property type="protein sequence ID" value="OGF22082.1"/>
    <property type="molecule type" value="Genomic_DNA"/>
</dbReference>
<dbReference type="ESTHER" id="9bact-a0a1f5s6a1">
    <property type="family name" value="Chlorophyllase"/>
</dbReference>
<name>A0A1F5S6A1_9BACT</name>
<sequence length="279" mass="31082">MFEPKSAEGVQLPLIMFNHGWYFGKHPNTYRAWIEHMVKRGNIVVFPAFQENARTSPSLFTLNALGALRKAIARLLNEEGHAMPDLNKFATIGHSAGGIIAANIAAMASRENIPRPKAVMAINPGNSWAGHPLEDMSDVPRGTLLAVMAAEKDNLAFMYDAKRIFYEATEVLPEDKNLIIIPTDKKGTPDLTANHFAPCGVKTEAGFTRGFDVNGLDYYGYWKIFDGLTDAAFYNKNRRYALGNTPEQRYMGTWSDGEPIKELIVITDPNPKNFSAYHK</sequence>
<proteinExistence type="predicted"/>
<dbReference type="SUPFAM" id="SSF53474">
    <property type="entry name" value="alpha/beta-Hydrolases"/>
    <property type="match status" value="1"/>
</dbReference>
<dbReference type="AlphaFoldDB" id="A0A1F5S6A1"/>
<evidence type="ECO:0000313" key="1">
    <source>
        <dbReference type="EMBL" id="OGF22082.1"/>
    </source>
</evidence>
<comment type="caution">
    <text evidence="1">The sequence shown here is derived from an EMBL/GenBank/DDBJ whole genome shotgun (WGS) entry which is preliminary data.</text>
</comment>
<protein>
    <recommendedName>
        <fullName evidence="3">AB hydrolase-1 domain-containing protein</fullName>
    </recommendedName>
</protein>
<dbReference type="Gene3D" id="3.40.50.1820">
    <property type="entry name" value="alpha/beta hydrolase"/>
    <property type="match status" value="1"/>
</dbReference>
<reference evidence="1 2" key="1">
    <citation type="journal article" date="2016" name="Nat. Commun.">
        <title>Thousands of microbial genomes shed light on interconnected biogeochemical processes in an aquifer system.</title>
        <authorList>
            <person name="Anantharaman K."/>
            <person name="Brown C.T."/>
            <person name="Hug L.A."/>
            <person name="Sharon I."/>
            <person name="Castelle C.J."/>
            <person name="Probst A.J."/>
            <person name="Thomas B.C."/>
            <person name="Singh A."/>
            <person name="Wilkins M.J."/>
            <person name="Karaoz U."/>
            <person name="Brodie E.L."/>
            <person name="Williams K.H."/>
            <person name="Hubbard S.S."/>
            <person name="Banfield J.F."/>
        </authorList>
    </citation>
    <scope>NUCLEOTIDE SEQUENCE [LARGE SCALE GENOMIC DNA]</scope>
</reference>